<evidence type="ECO:0000313" key="3">
    <source>
        <dbReference type="EMBL" id="VDO22751.1"/>
    </source>
</evidence>
<evidence type="ECO:0000313" key="5">
    <source>
        <dbReference type="WBParaSite" id="HPLM_0000423801-mRNA-1"/>
    </source>
</evidence>
<dbReference type="PROSITE" id="PS00125">
    <property type="entry name" value="SER_THR_PHOSPHATASE"/>
    <property type="match status" value="1"/>
</dbReference>
<dbReference type="InterPro" id="IPR006186">
    <property type="entry name" value="Ser/Thr-sp_prot-phosphatase"/>
</dbReference>
<dbReference type="Proteomes" id="UP000268014">
    <property type="component" value="Unassembled WGS sequence"/>
</dbReference>
<proteinExistence type="inferred from homology"/>
<feature type="domain" description="Serine/threonine specific protein phosphatases" evidence="2">
    <location>
        <begin position="143"/>
        <end position="148"/>
    </location>
</feature>
<organism evidence="5">
    <name type="scientific">Haemonchus placei</name>
    <name type="common">Barber's pole worm</name>
    <dbReference type="NCBI Taxonomy" id="6290"/>
    <lineage>
        <taxon>Eukaryota</taxon>
        <taxon>Metazoa</taxon>
        <taxon>Ecdysozoa</taxon>
        <taxon>Nematoda</taxon>
        <taxon>Chromadorea</taxon>
        <taxon>Rhabditida</taxon>
        <taxon>Rhabditina</taxon>
        <taxon>Rhabditomorpha</taxon>
        <taxon>Strongyloidea</taxon>
        <taxon>Trichostrongylidae</taxon>
        <taxon>Haemonchus</taxon>
    </lineage>
</organism>
<dbReference type="WBParaSite" id="HPLM_0000423801-mRNA-1">
    <property type="protein sequence ID" value="HPLM_0000423801-mRNA-1"/>
    <property type="gene ID" value="HPLM_0000423801"/>
</dbReference>
<keyword evidence="4" id="KW-1185">Reference proteome</keyword>
<dbReference type="EC" id="3.1.3.16" evidence="1"/>
<dbReference type="OrthoDB" id="1930084at2759"/>
<sequence length="321" mass="37147">MYAEQSIVQSFSVNDTANPSLTYTTTEELIREAAELCTQIVLEQDTMVEIEAPVNVLFLVYQIGKLHGAGRCSRKELSCYIQVCGDIHGQYSDLLRIFNRCGYPPDCSYLFLGDYIDRGRQQLEVITLLISYKILYPECFFILRGNHECKIINKVYGFYDECKRRYSIKLYYVFQVEHAFNLILLMDLFDSLPLCSLVSGRILGMHGGLSPKLTSWSMMDDIARPLDPEDNSLAMDLLWADPDNYTQGWARNTRGVSYVFGTDVVKKFCRDMDLDLVVRAHQVVQDGYEFFADRRLVTIFSAPKYFRSFLFRMFYYSMSSV</sequence>
<dbReference type="Gene3D" id="3.60.21.10">
    <property type="match status" value="1"/>
</dbReference>
<reference evidence="5" key="1">
    <citation type="submission" date="2017-02" db="UniProtKB">
        <authorList>
            <consortium name="WormBaseParasite"/>
        </authorList>
    </citation>
    <scope>IDENTIFICATION</scope>
</reference>
<dbReference type="InterPro" id="IPR004843">
    <property type="entry name" value="Calcineurin-like_PHP"/>
</dbReference>
<accession>A0A0N4W370</accession>
<reference evidence="3 4" key="2">
    <citation type="submission" date="2018-11" db="EMBL/GenBank/DDBJ databases">
        <authorList>
            <consortium name="Pathogen Informatics"/>
        </authorList>
    </citation>
    <scope>NUCLEOTIDE SEQUENCE [LARGE SCALE GENOMIC DNA]</scope>
    <source>
        <strain evidence="3 4">MHpl1</strain>
    </source>
</reference>
<dbReference type="PANTHER" id="PTHR11668:SF498">
    <property type="entry name" value="SERINE_THREONINE-PROTEIN PHOSPHATASE"/>
    <property type="match status" value="1"/>
</dbReference>
<dbReference type="PRINTS" id="PR00114">
    <property type="entry name" value="STPHPHTASE"/>
</dbReference>
<dbReference type="SUPFAM" id="SSF56300">
    <property type="entry name" value="Metallo-dependent phosphatases"/>
    <property type="match status" value="1"/>
</dbReference>
<dbReference type="AlphaFoldDB" id="A0A0N4W370"/>
<dbReference type="Pfam" id="PF00149">
    <property type="entry name" value="Metallophos"/>
    <property type="match status" value="1"/>
</dbReference>
<dbReference type="GO" id="GO:0004722">
    <property type="term" value="F:protein serine/threonine phosphatase activity"/>
    <property type="evidence" value="ECO:0007669"/>
    <property type="project" value="UniProtKB-EC"/>
</dbReference>
<dbReference type="GO" id="GO:0005634">
    <property type="term" value="C:nucleus"/>
    <property type="evidence" value="ECO:0007669"/>
    <property type="project" value="TreeGrafter"/>
</dbReference>
<protein>
    <recommendedName>
        <fullName evidence="1">Serine/threonine-protein phosphatase</fullName>
        <ecNumber evidence="1">3.1.3.16</ecNumber>
    </recommendedName>
</protein>
<dbReference type="OMA" id="GNHECKI"/>
<comment type="catalytic activity">
    <reaction evidence="1">
        <text>O-phospho-L-threonyl-[protein] + H2O = L-threonyl-[protein] + phosphate</text>
        <dbReference type="Rhea" id="RHEA:47004"/>
        <dbReference type="Rhea" id="RHEA-COMP:11060"/>
        <dbReference type="Rhea" id="RHEA-COMP:11605"/>
        <dbReference type="ChEBI" id="CHEBI:15377"/>
        <dbReference type="ChEBI" id="CHEBI:30013"/>
        <dbReference type="ChEBI" id="CHEBI:43474"/>
        <dbReference type="ChEBI" id="CHEBI:61977"/>
        <dbReference type="EC" id="3.1.3.16"/>
    </reaction>
</comment>
<dbReference type="EMBL" id="UZAF01016187">
    <property type="protein sequence ID" value="VDO22751.1"/>
    <property type="molecule type" value="Genomic_DNA"/>
</dbReference>
<gene>
    <name evidence="3" type="ORF">HPLM_LOCUS4230</name>
</gene>
<dbReference type="SMART" id="SM00156">
    <property type="entry name" value="PP2Ac"/>
    <property type="match status" value="1"/>
</dbReference>
<dbReference type="STRING" id="6290.A0A0N4W370"/>
<dbReference type="GO" id="GO:0005737">
    <property type="term" value="C:cytoplasm"/>
    <property type="evidence" value="ECO:0007669"/>
    <property type="project" value="TreeGrafter"/>
</dbReference>
<dbReference type="InterPro" id="IPR050341">
    <property type="entry name" value="PP1_catalytic_subunit"/>
</dbReference>
<name>A0A0N4W370_HAEPC</name>
<dbReference type="PANTHER" id="PTHR11668">
    <property type="entry name" value="SERINE/THREONINE PROTEIN PHOSPHATASE"/>
    <property type="match status" value="1"/>
</dbReference>
<comment type="similarity">
    <text evidence="1">Belongs to the PPP phosphatase family.</text>
</comment>
<keyword evidence="1" id="KW-0378">Hydrolase</keyword>
<dbReference type="InterPro" id="IPR029052">
    <property type="entry name" value="Metallo-depent_PP-like"/>
</dbReference>
<evidence type="ECO:0000256" key="1">
    <source>
        <dbReference type="RuleBase" id="RU004273"/>
    </source>
</evidence>
<evidence type="ECO:0000313" key="4">
    <source>
        <dbReference type="Proteomes" id="UP000268014"/>
    </source>
</evidence>
<evidence type="ECO:0000259" key="2">
    <source>
        <dbReference type="PROSITE" id="PS00125"/>
    </source>
</evidence>